<protein>
    <recommendedName>
        <fullName evidence="3 8">Dihydrofolate reductase</fullName>
        <ecNumber evidence="3 8">1.5.1.3</ecNumber>
    </recommendedName>
</protein>
<keyword evidence="6 8" id="KW-0560">Oxidoreductase</keyword>
<comment type="caution">
    <text evidence="10">The sequence shown here is derived from an EMBL/GenBank/DDBJ whole genome shotgun (WGS) entry which is preliminary data.</text>
</comment>
<dbReference type="AlphaFoldDB" id="A0A1B9B9Q5"/>
<evidence type="ECO:0000256" key="1">
    <source>
        <dbReference type="ARBA" id="ARBA00004903"/>
    </source>
</evidence>
<evidence type="ECO:0000313" key="10">
    <source>
        <dbReference type="EMBL" id="OCA92817.1"/>
    </source>
</evidence>
<proteinExistence type="inferred from homology"/>
<dbReference type="PRINTS" id="PR00070">
    <property type="entry name" value="DHFR"/>
</dbReference>
<dbReference type="UniPathway" id="UPA00077">
    <property type="reaction ID" value="UER00158"/>
</dbReference>
<dbReference type="FunFam" id="3.40.430.10:FF:000001">
    <property type="entry name" value="Dihydrofolate reductase"/>
    <property type="match status" value="1"/>
</dbReference>
<dbReference type="Proteomes" id="UP000092578">
    <property type="component" value="Unassembled WGS sequence"/>
</dbReference>
<dbReference type="GO" id="GO:0046655">
    <property type="term" value="P:folic acid metabolic process"/>
    <property type="evidence" value="ECO:0007669"/>
    <property type="project" value="TreeGrafter"/>
</dbReference>
<organism evidence="10 11">
    <name type="scientific">Pseudobacillus wudalianchiensis</name>
    <dbReference type="NCBI Taxonomy" id="1743143"/>
    <lineage>
        <taxon>Bacteria</taxon>
        <taxon>Bacillati</taxon>
        <taxon>Bacillota</taxon>
        <taxon>Bacilli</taxon>
        <taxon>Bacillales</taxon>
        <taxon>Bacillaceae</taxon>
        <taxon>Pseudobacillus</taxon>
    </lineage>
</organism>
<keyword evidence="4 8" id="KW-0554">One-carbon metabolism</keyword>
<reference evidence="11" key="1">
    <citation type="submission" date="2016-05" db="EMBL/GenBank/DDBJ databases">
        <authorList>
            <person name="Liu B."/>
            <person name="Wang J."/>
            <person name="Zhu Y."/>
            <person name="Liu G."/>
            <person name="Chen Q."/>
            <person name="Chen Z."/>
            <person name="Lan J."/>
            <person name="Che J."/>
            <person name="Ge C."/>
            <person name="Shi H."/>
            <person name="Pan Z."/>
            <person name="Liu X."/>
        </authorList>
    </citation>
    <scope>NUCLEOTIDE SEQUENCE [LARGE SCALE GENOMIC DNA]</scope>
    <source>
        <strain evidence="11">FJAT-27215</strain>
    </source>
</reference>
<evidence type="ECO:0000256" key="8">
    <source>
        <dbReference type="PIRNR" id="PIRNR000194"/>
    </source>
</evidence>
<dbReference type="EC" id="1.5.1.3" evidence="3 8"/>
<dbReference type="PANTHER" id="PTHR48069:SF3">
    <property type="entry name" value="DIHYDROFOLATE REDUCTASE"/>
    <property type="match status" value="1"/>
</dbReference>
<dbReference type="InterPro" id="IPR012259">
    <property type="entry name" value="DHFR"/>
</dbReference>
<evidence type="ECO:0000256" key="5">
    <source>
        <dbReference type="ARBA" id="ARBA00022857"/>
    </source>
</evidence>
<comment type="function">
    <text evidence="7 8">Key enzyme in folate metabolism. Catalyzes an essential reaction for de novo glycine and purine synthesis, and for DNA precursor synthesis.</text>
</comment>
<dbReference type="GO" id="GO:0046654">
    <property type="term" value="P:tetrahydrofolate biosynthetic process"/>
    <property type="evidence" value="ECO:0007669"/>
    <property type="project" value="UniProtKB-UniPathway"/>
</dbReference>
<feature type="domain" description="DHFR" evidence="9">
    <location>
        <begin position="1"/>
        <end position="160"/>
    </location>
</feature>
<dbReference type="EMBL" id="MAYT01000001">
    <property type="protein sequence ID" value="OCA92817.1"/>
    <property type="molecule type" value="Genomic_DNA"/>
</dbReference>
<keyword evidence="11" id="KW-1185">Reference proteome</keyword>
<evidence type="ECO:0000313" key="11">
    <source>
        <dbReference type="Proteomes" id="UP000092578"/>
    </source>
</evidence>
<dbReference type="SUPFAM" id="SSF53597">
    <property type="entry name" value="Dihydrofolate reductase-like"/>
    <property type="match status" value="1"/>
</dbReference>
<dbReference type="PIRSF" id="PIRSF000194">
    <property type="entry name" value="DHFR"/>
    <property type="match status" value="1"/>
</dbReference>
<dbReference type="PROSITE" id="PS51330">
    <property type="entry name" value="DHFR_2"/>
    <property type="match status" value="1"/>
</dbReference>
<dbReference type="GO" id="GO:0006730">
    <property type="term" value="P:one-carbon metabolic process"/>
    <property type="evidence" value="ECO:0007669"/>
    <property type="project" value="UniProtKB-KW"/>
</dbReference>
<name>A0A1B9B9Q5_9BACI</name>
<dbReference type="GO" id="GO:0046452">
    <property type="term" value="P:dihydrofolate metabolic process"/>
    <property type="evidence" value="ECO:0007669"/>
    <property type="project" value="TreeGrafter"/>
</dbReference>
<dbReference type="CDD" id="cd00209">
    <property type="entry name" value="DHFR"/>
    <property type="match status" value="1"/>
</dbReference>
<evidence type="ECO:0000256" key="2">
    <source>
        <dbReference type="ARBA" id="ARBA00009539"/>
    </source>
</evidence>
<sequence>MISFIWAMDEKGVMGKENGLPWRLPADLKFFKETTMGHPIVMGRRTYESIGKPLPGRENIIITRDQNYEAAGCTVVHSVEELVERAKREEELFITGGAEIFKQMLPYADRLYVTLICHQFEGDTFFPDGIEWEDWQLIFEKQGERNEKNPYEYYFRIYDRK</sequence>
<evidence type="ECO:0000256" key="4">
    <source>
        <dbReference type="ARBA" id="ARBA00022563"/>
    </source>
</evidence>
<dbReference type="PANTHER" id="PTHR48069">
    <property type="entry name" value="DIHYDROFOLATE REDUCTASE"/>
    <property type="match status" value="1"/>
</dbReference>
<dbReference type="InterPro" id="IPR001796">
    <property type="entry name" value="DHFR_dom"/>
</dbReference>
<evidence type="ECO:0000256" key="3">
    <source>
        <dbReference type="ARBA" id="ARBA00012856"/>
    </source>
</evidence>
<dbReference type="GO" id="GO:0005829">
    <property type="term" value="C:cytosol"/>
    <property type="evidence" value="ECO:0007669"/>
    <property type="project" value="TreeGrafter"/>
</dbReference>
<gene>
    <name evidence="10" type="ORF">A8F95_03780</name>
</gene>
<comment type="pathway">
    <text evidence="1 8">Cofactor biosynthesis; tetrahydrofolate biosynthesis; 5,6,7,8-tetrahydrofolate from 7,8-dihydrofolate: step 1/1.</text>
</comment>
<dbReference type="GO" id="GO:0070401">
    <property type="term" value="F:NADP+ binding"/>
    <property type="evidence" value="ECO:0007669"/>
    <property type="project" value="UniProtKB-ARBA"/>
</dbReference>
<dbReference type="InterPro" id="IPR024072">
    <property type="entry name" value="DHFR-like_dom_sf"/>
</dbReference>
<accession>A0A1B9B9Q5</accession>
<dbReference type="GO" id="GO:0004146">
    <property type="term" value="F:dihydrofolate reductase activity"/>
    <property type="evidence" value="ECO:0007669"/>
    <property type="project" value="UniProtKB-EC"/>
</dbReference>
<evidence type="ECO:0000256" key="7">
    <source>
        <dbReference type="ARBA" id="ARBA00025067"/>
    </source>
</evidence>
<dbReference type="Gene3D" id="3.40.430.10">
    <property type="entry name" value="Dihydrofolate Reductase, subunit A"/>
    <property type="match status" value="1"/>
</dbReference>
<dbReference type="RefSeq" id="WP_065409274.1">
    <property type="nucleotide sequence ID" value="NZ_MAYT01000001.1"/>
</dbReference>
<evidence type="ECO:0000256" key="6">
    <source>
        <dbReference type="ARBA" id="ARBA00023002"/>
    </source>
</evidence>
<comment type="similarity">
    <text evidence="2 8">Belongs to the dihydrofolate reductase family.</text>
</comment>
<evidence type="ECO:0000259" key="9">
    <source>
        <dbReference type="PROSITE" id="PS51330"/>
    </source>
</evidence>
<dbReference type="Pfam" id="PF00186">
    <property type="entry name" value="DHFR_1"/>
    <property type="match status" value="1"/>
</dbReference>
<comment type="catalytic activity">
    <reaction evidence="8">
        <text>(6S)-5,6,7,8-tetrahydrofolate + NADP(+) = 7,8-dihydrofolate + NADPH + H(+)</text>
        <dbReference type="Rhea" id="RHEA:15009"/>
        <dbReference type="ChEBI" id="CHEBI:15378"/>
        <dbReference type="ChEBI" id="CHEBI:57451"/>
        <dbReference type="ChEBI" id="CHEBI:57453"/>
        <dbReference type="ChEBI" id="CHEBI:57783"/>
        <dbReference type="ChEBI" id="CHEBI:58349"/>
        <dbReference type="EC" id="1.5.1.3"/>
    </reaction>
</comment>
<keyword evidence="5 8" id="KW-0521">NADP</keyword>